<reference evidence="4" key="1">
    <citation type="submission" date="2021-12" db="EMBL/GenBank/DDBJ databases">
        <authorList>
            <person name="King R."/>
        </authorList>
    </citation>
    <scope>NUCLEOTIDE SEQUENCE</scope>
</reference>
<evidence type="ECO:0000256" key="2">
    <source>
        <dbReference type="ARBA" id="ARBA00023242"/>
    </source>
</evidence>
<dbReference type="GO" id="GO:0003682">
    <property type="term" value="F:chromatin binding"/>
    <property type="evidence" value="ECO:0007669"/>
    <property type="project" value="TreeGrafter"/>
</dbReference>
<evidence type="ECO:0000259" key="3">
    <source>
        <dbReference type="Pfam" id="PF04825"/>
    </source>
</evidence>
<sequence>MFYPVDSLKRGGRFYLCWVADSWPLRFATITHRQLWSQDIRKICNDLMEVMNNESGRPVCRFSLRLSSQLMRGVVRLYQRKVTVFLGDLCMINANVTKHVNKKWNICEEVTDVPQRSLPRLPTVQLVAQEEPENGQRIEEIIQNSGNVVGNIEEITLKESAIPQVTLPPNDGFGEENPEQALQLLKDQTIEMMLVQDKSIHYSGLDLALDVTEKSHDKSRFVAHDVQMEPIAELDATMFRK</sequence>
<gene>
    <name evidence="4" type="ORF">DIATSA_LOCUS3755</name>
</gene>
<dbReference type="AlphaFoldDB" id="A0A9N9QXW0"/>
<organism evidence="4 5">
    <name type="scientific">Diatraea saccharalis</name>
    <name type="common">sugarcane borer</name>
    <dbReference type="NCBI Taxonomy" id="40085"/>
    <lineage>
        <taxon>Eukaryota</taxon>
        <taxon>Metazoa</taxon>
        <taxon>Ecdysozoa</taxon>
        <taxon>Arthropoda</taxon>
        <taxon>Hexapoda</taxon>
        <taxon>Insecta</taxon>
        <taxon>Pterygota</taxon>
        <taxon>Neoptera</taxon>
        <taxon>Endopterygota</taxon>
        <taxon>Lepidoptera</taxon>
        <taxon>Glossata</taxon>
        <taxon>Ditrysia</taxon>
        <taxon>Pyraloidea</taxon>
        <taxon>Crambidae</taxon>
        <taxon>Crambinae</taxon>
        <taxon>Diatraea</taxon>
    </lineage>
</organism>
<dbReference type="GO" id="GO:0006302">
    <property type="term" value="P:double-strand break repair"/>
    <property type="evidence" value="ECO:0007669"/>
    <property type="project" value="TreeGrafter"/>
</dbReference>
<name>A0A9N9QXW0_9NEOP</name>
<proteinExistence type="predicted"/>
<dbReference type="InterPro" id="IPR039781">
    <property type="entry name" value="Rad21/Rec8-like"/>
</dbReference>
<feature type="domain" description="Rad21/Rec8-like protein N-terminal" evidence="3">
    <location>
        <begin position="1"/>
        <end position="103"/>
    </location>
</feature>
<reference evidence="4" key="2">
    <citation type="submission" date="2022-10" db="EMBL/GenBank/DDBJ databases">
        <authorList>
            <consortium name="ENA_rothamsted_submissions"/>
            <consortium name="culmorum"/>
            <person name="King R."/>
        </authorList>
    </citation>
    <scope>NUCLEOTIDE SEQUENCE</scope>
</reference>
<dbReference type="OrthoDB" id="10071381at2759"/>
<dbReference type="PANTHER" id="PTHR12585:SF27">
    <property type="entry name" value="MEIOTIC RECOMBINATION PROTEIN REC8 HOMOLOG"/>
    <property type="match status" value="1"/>
</dbReference>
<evidence type="ECO:0000256" key="1">
    <source>
        <dbReference type="ARBA" id="ARBA00004123"/>
    </source>
</evidence>
<keyword evidence="5" id="KW-1185">Reference proteome</keyword>
<comment type="subcellular location">
    <subcellularLocation>
        <location evidence="1">Nucleus</location>
    </subcellularLocation>
</comment>
<dbReference type="Proteomes" id="UP001153714">
    <property type="component" value="Chromosome 14"/>
</dbReference>
<evidence type="ECO:0000313" key="5">
    <source>
        <dbReference type="Proteomes" id="UP001153714"/>
    </source>
</evidence>
<dbReference type="GO" id="GO:0051177">
    <property type="term" value="P:meiotic sister chromatid cohesion"/>
    <property type="evidence" value="ECO:0007669"/>
    <property type="project" value="TreeGrafter"/>
</dbReference>
<keyword evidence="2" id="KW-0539">Nucleus</keyword>
<dbReference type="GO" id="GO:0030893">
    <property type="term" value="C:meiotic cohesin complex"/>
    <property type="evidence" value="ECO:0007669"/>
    <property type="project" value="TreeGrafter"/>
</dbReference>
<dbReference type="Pfam" id="PF04825">
    <property type="entry name" value="Rad21_Rec8_N"/>
    <property type="match status" value="1"/>
</dbReference>
<dbReference type="PANTHER" id="PTHR12585">
    <property type="entry name" value="SCC1 / RAD21 FAMILY MEMBER"/>
    <property type="match status" value="1"/>
</dbReference>
<evidence type="ECO:0000313" key="4">
    <source>
        <dbReference type="EMBL" id="CAG9785743.1"/>
    </source>
</evidence>
<dbReference type="InterPro" id="IPR006910">
    <property type="entry name" value="Rad21_Rec8_N"/>
</dbReference>
<protein>
    <recommendedName>
        <fullName evidence="3">Rad21/Rec8-like protein N-terminal domain-containing protein</fullName>
    </recommendedName>
</protein>
<accession>A0A9N9QXW0</accession>
<dbReference type="GO" id="GO:0005634">
    <property type="term" value="C:nucleus"/>
    <property type="evidence" value="ECO:0007669"/>
    <property type="project" value="UniProtKB-SubCell"/>
</dbReference>
<dbReference type="EMBL" id="OU893345">
    <property type="protein sequence ID" value="CAG9785743.1"/>
    <property type="molecule type" value="Genomic_DNA"/>
</dbReference>